<accession>A0ABN2S3P3</accession>
<feature type="region of interest" description="Disordered" evidence="1">
    <location>
        <begin position="1"/>
        <end position="43"/>
    </location>
</feature>
<evidence type="ECO:0000256" key="1">
    <source>
        <dbReference type="SAM" id="MobiDB-lite"/>
    </source>
</evidence>
<comment type="caution">
    <text evidence="2">The sequence shown here is derived from an EMBL/GenBank/DDBJ whole genome shotgun (WGS) entry which is preliminary data.</text>
</comment>
<evidence type="ECO:0000313" key="3">
    <source>
        <dbReference type="Proteomes" id="UP001501585"/>
    </source>
</evidence>
<gene>
    <name evidence="2" type="ORF">GCM10009799_01180</name>
</gene>
<proteinExistence type="predicted"/>
<dbReference type="EMBL" id="BAAAPC010000001">
    <property type="protein sequence ID" value="GAA1979812.1"/>
    <property type="molecule type" value="Genomic_DNA"/>
</dbReference>
<protein>
    <submittedName>
        <fullName evidence="2">Uncharacterized protein</fullName>
    </submittedName>
</protein>
<keyword evidence="3" id="KW-1185">Reference proteome</keyword>
<sequence>MGHRKGGSEDKGGGPAWEKDGKEGSGHGSQDYPDQSGDGQEQK</sequence>
<reference evidence="2 3" key="1">
    <citation type="journal article" date="2019" name="Int. J. Syst. Evol. Microbiol.">
        <title>The Global Catalogue of Microorganisms (GCM) 10K type strain sequencing project: providing services to taxonomists for standard genome sequencing and annotation.</title>
        <authorList>
            <consortium name="The Broad Institute Genomics Platform"/>
            <consortium name="The Broad Institute Genome Sequencing Center for Infectious Disease"/>
            <person name="Wu L."/>
            <person name="Ma J."/>
        </authorList>
    </citation>
    <scope>NUCLEOTIDE SEQUENCE [LARGE SCALE GENOMIC DNA]</scope>
    <source>
        <strain evidence="2 3">JCM 15313</strain>
    </source>
</reference>
<name>A0ABN2S3P3_9ACTN</name>
<evidence type="ECO:0000313" key="2">
    <source>
        <dbReference type="EMBL" id="GAA1979812.1"/>
    </source>
</evidence>
<organism evidence="2 3">
    <name type="scientific">Nocardiopsis rhodophaea</name>
    <dbReference type="NCBI Taxonomy" id="280238"/>
    <lineage>
        <taxon>Bacteria</taxon>
        <taxon>Bacillati</taxon>
        <taxon>Actinomycetota</taxon>
        <taxon>Actinomycetes</taxon>
        <taxon>Streptosporangiales</taxon>
        <taxon>Nocardiopsidaceae</taxon>
        <taxon>Nocardiopsis</taxon>
    </lineage>
</organism>
<feature type="compositionally biased region" description="Basic and acidic residues" evidence="1">
    <location>
        <begin position="1"/>
        <end position="25"/>
    </location>
</feature>
<dbReference type="Proteomes" id="UP001501585">
    <property type="component" value="Unassembled WGS sequence"/>
</dbReference>